<dbReference type="AlphaFoldDB" id="A0A8A1MJY9"/>
<dbReference type="EMBL" id="CP069114">
    <property type="protein sequence ID" value="QSS64417.1"/>
    <property type="molecule type" value="Genomic_DNA"/>
</dbReference>
<name>A0A8A1MJY9_AJECA</name>
<gene>
    <name evidence="2" type="ORF">I7I51_01484</name>
</gene>
<feature type="region of interest" description="Disordered" evidence="1">
    <location>
        <begin position="1"/>
        <end position="30"/>
    </location>
</feature>
<reference evidence="2" key="1">
    <citation type="submission" date="2021-01" db="EMBL/GenBank/DDBJ databases">
        <title>Chromosome-level genome assembly of a human fungal pathogen reveals clustering of transcriptionally co-regulated genes.</title>
        <authorList>
            <person name="Voorhies M."/>
            <person name="Cohen S."/>
            <person name="Shea T.P."/>
            <person name="Petrus S."/>
            <person name="Munoz J.F."/>
            <person name="Poplawski S."/>
            <person name="Goldman W.E."/>
            <person name="Michael T."/>
            <person name="Cuomo C.A."/>
            <person name="Sil A."/>
            <person name="Beyhan S."/>
        </authorList>
    </citation>
    <scope>NUCLEOTIDE SEQUENCE</scope>
    <source>
        <strain evidence="2">WU24</strain>
    </source>
</reference>
<protein>
    <submittedName>
        <fullName evidence="2">Uncharacterized protein</fullName>
    </submittedName>
</protein>
<dbReference type="Proteomes" id="UP000663671">
    <property type="component" value="Chromosome 1"/>
</dbReference>
<evidence type="ECO:0000313" key="2">
    <source>
        <dbReference type="EMBL" id="QSS64417.1"/>
    </source>
</evidence>
<evidence type="ECO:0000256" key="1">
    <source>
        <dbReference type="SAM" id="MobiDB-lite"/>
    </source>
</evidence>
<evidence type="ECO:0000313" key="3">
    <source>
        <dbReference type="Proteomes" id="UP000663671"/>
    </source>
</evidence>
<organism evidence="2 3">
    <name type="scientific">Ajellomyces capsulatus</name>
    <name type="common">Darling's disease fungus</name>
    <name type="synonym">Histoplasma capsulatum</name>
    <dbReference type="NCBI Taxonomy" id="5037"/>
    <lineage>
        <taxon>Eukaryota</taxon>
        <taxon>Fungi</taxon>
        <taxon>Dikarya</taxon>
        <taxon>Ascomycota</taxon>
        <taxon>Pezizomycotina</taxon>
        <taxon>Eurotiomycetes</taxon>
        <taxon>Eurotiomycetidae</taxon>
        <taxon>Onygenales</taxon>
        <taxon>Ajellomycetaceae</taxon>
        <taxon>Histoplasma</taxon>
    </lineage>
</organism>
<dbReference type="VEuPathDB" id="FungiDB:I7I51_01484"/>
<proteinExistence type="predicted"/>
<sequence length="121" mass="13145">MSRAGAGTTSVPPPHEHRASTRSHGTLRQSGPVRGLAWAVLTHPIRTVGCMGKYLQKLKNVNQKKEIESSDVLSPSCLGTRECSAGCGPGPDLLFSKLPTVVGHLHLLGVKVRRRRKKTFR</sequence>
<accession>A0A8A1MJY9</accession>